<organism evidence="3 4">
    <name type="scientific">Candidatus Cryptobacteroides merdipullorum</name>
    <dbReference type="NCBI Taxonomy" id="2840771"/>
    <lineage>
        <taxon>Bacteria</taxon>
        <taxon>Pseudomonadati</taxon>
        <taxon>Bacteroidota</taxon>
        <taxon>Bacteroidia</taxon>
        <taxon>Bacteroidales</taxon>
        <taxon>Candidatus Cryptobacteroides</taxon>
    </lineage>
</organism>
<evidence type="ECO:0000256" key="1">
    <source>
        <dbReference type="SAM" id="SignalP"/>
    </source>
</evidence>
<evidence type="ECO:0000313" key="3">
    <source>
        <dbReference type="EMBL" id="HIT47532.1"/>
    </source>
</evidence>
<feature type="signal peptide" evidence="1">
    <location>
        <begin position="1"/>
        <end position="21"/>
    </location>
</feature>
<sequence length="380" mass="42318">MKKILIFAAALLAFSSCQSFKEEWQPVFTGEYDKPAVDLPVDMKANTTIAELAAKYKTGRPWTIDENIVISGIVSTTDRYGNFYKSFYIQDETGGIELKLGKNGLYNDYLPGQRIYVDCRDLELGMYGYKSGSGNGMVQIGFNNGTDDTYETSYIESSIIIDTHVFKGEVEGEVEPVVLDVADFPGESDTQSTNEYIGRLVTIKNLHYGYVDYTYDKAGELNEAFALLYIDSNKDKKASSNRIFISGEDTGITTWAMSEEKMDSYLQSGIWDGVEIGNANDYNYGTVGDYRDRLDPISGDGYYGIDRNAYSVSQYFSTEPGGQGECVQIRTSGYCRFADTEIDPEVLAGRKTIDVTGILTLYQGRIQVTVNNITDITVNQ</sequence>
<name>A0A9D1GQB8_9BACT</name>
<evidence type="ECO:0000313" key="4">
    <source>
        <dbReference type="Proteomes" id="UP000886881"/>
    </source>
</evidence>
<reference evidence="3" key="2">
    <citation type="journal article" date="2021" name="PeerJ">
        <title>Extensive microbial diversity within the chicken gut microbiome revealed by metagenomics and culture.</title>
        <authorList>
            <person name="Gilroy R."/>
            <person name="Ravi A."/>
            <person name="Getino M."/>
            <person name="Pursley I."/>
            <person name="Horton D.L."/>
            <person name="Alikhan N.F."/>
            <person name="Baker D."/>
            <person name="Gharbi K."/>
            <person name="Hall N."/>
            <person name="Watson M."/>
            <person name="Adriaenssens E.M."/>
            <person name="Foster-Nyarko E."/>
            <person name="Jarju S."/>
            <person name="Secka A."/>
            <person name="Antonio M."/>
            <person name="Oren A."/>
            <person name="Chaudhuri R.R."/>
            <person name="La Ragione R."/>
            <person name="Hildebrand F."/>
            <person name="Pallen M.J."/>
        </authorList>
    </citation>
    <scope>NUCLEOTIDE SEQUENCE</scope>
    <source>
        <strain evidence="3">ChiHecec2B26-709</strain>
    </source>
</reference>
<dbReference type="InterPro" id="IPR043744">
    <property type="entry name" value="DUF5689"/>
</dbReference>
<dbReference type="Pfam" id="PF18942">
    <property type="entry name" value="DUF5689"/>
    <property type="match status" value="1"/>
</dbReference>
<dbReference type="PROSITE" id="PS51257">
    <property type="entry name" value="PROKAR_LIPOPROTEIN"/>
    <property type="match status" value="1"/>
</dbReference>
<feature type="domain" description="DUF5689" evidence="2">
    <location>
        <begin position="45"/>
        <end position="216"/>
    </location>
</feature>
<dbReference type="AlphaFoldDB" id="A0A9D1GQB8"/>
<keyword evidence="1" id="KW-0732">Signal</keyword>
<feature type="chain" id="PRO_5038919872" description="DUF5689 domain-containing protein" evidence="1">
    <location>
        <begin position="22"/>
        <end position="380"/>
    </location>
</feature>
<dbReference type="Proteomes" id="UP000886881">
    <property type="component" value="Unassembled WGS sequence"/>
</dbReference>
<reference evidence="3" key="1">
    <citation type="submission" date="2020-10" db="EMBL/GenBank/DDBJ databases">
        <authorList>
            <person name="Gilroy R."/>
        </authorList>
    </citation>
    <scope>NUCLEOTIDE SEQUENCE</scope>
    <source>
        <strain evidence="3">ChiHecec2B26-709</strain>
    </source>
</reference>
<accession>A0A9D1GQB8</accession>
<protein>
    <recommendedName>
        <fullName evidence="2">DUF5689 domain-containing protein</fullName>
    </recommendedName>
</protein>
<evidence type="ECO:0000259" key="2">
    <source>
        <dbReference type="Pfam" id="PF18942"/>
    </source>
</evidence>
<comment type="caution">
    <text evidence="3">The sequence shown here is derived from an EMBL/GenBank/DDBJ whole genome shotgun (WGS) entry which is preliminary data.</text>
</comment>
<gene>
    <name evidence="3" type="ORF">IAC35_06715</name>
</gene>
<dbReference type="EMBL" id="DVLC01000121">
    <property type="protein sequence ID" value="HIT47532.1"/>
    <property type="molecule type" value="Genomic_DNA"/>
</dbReference>
<proteinExistence type="predicted"/>